<evidence type="ECO:0000259" key="2">
    <source>
        <dbReference type="Pfam" id="PF00248"/>
    </source>
</evidence>
<feature type="domain" description="NADP-dependent oxidoreductase" evidence="2">
    <location>
        <begin position="18"/>
        <end position="341"/>
    </location>
</feature>
<dbReference type="RefSeq" id="XP_043014790.1">
    <property type="nucleotide sequence ID" value="XM_043146090.1"/>
</dbReference>
<proteinExistence type="predicted"/>
<comment type="caution">
    <text evidence="3">The sequence shown here is derived from an EMBL/GenBank/DDBJ whole genome shotgun (WGS) entry which is preliminary data.</text>
</comment>
<dbReference type="Pfam" id="PF00248">
    <property type="entry name" value="Aldo_ket_red"/>
    <property type="match status" value="1"/>
</dbReference>
<name>A0A9P7V0X8_9AGAR</name>
<keyword evidence="4" id="KW-1185">Reference proteome</keyword>
<dbReference type="InterPro" id="IPR023210">
    <property type="entry name" value="NADP_OxRdtase_dom"/>
</dbReference>
<evidence type="ECO:0000313" key="4">
    <source>
        <dbReference type="Proteomes" id="UP001049176"/>
    </source>
</evidence>
<protein>
    <recommendedName>
        <fullName evidence="2">NADP-dependent oxidoreductase domain-containing protein</fullName>
    </recommendedName>
</protein>
<dbReference type="InterPro" id="IPR036812">
    <property type="entry name" value="NAD(P)_OxRdtase_dom_sf"/>
</dbReference>
<accession>A0A9P7V0X8</accession>
<organism evidence="3 4">
    <name type="scientific">Marasmius oreades</name>
    <name type="common">fairy-ring Marasmius</name>
    <dbReference type="NCBI Taxonomy" id="181124"/>
    <lineage>
        <taxon>Eukaryota</taxon>
        <taxon>Fungi</taxon>
        <taxon>Dikarya</taxon>
        <taxon>Basidiomycota</taxon>
        <taxon>Agaricomycotina</taxon>
        <taxon>Agaricomycetes</taxon>
        <taxon>Agaricomycetidae</taxon>
        <taxon>Agaricales</taxon>
        <taxon>Marasmiineae</taxon>
        <taxon>Marasmiaceae</taxon>
        <taxon>Marasmius</taxon>
    </lineage>
</organism>
<sequence>MANNSQSSIPKRVNGLTILLGMGNIGDPSNSLVRFPTPESAKAFLSAFAERGYRRLDSARNYPPGSPETAEPVIGEVLKLISIEQQQEGSEGVLKGIPFVIDSKLRYSPPNTHREEMIKKSLADTFRDLRVDKVHIEYLHSIDETSDTRETCRAMDEAYKAEKFEQFGLCNASISQLDRFYNACEEQGLTIRPTAYQGDYNVLSRECEEDGILERVRSYGMSFYAFSPAGGGLLNPRDYRERVGGRFDENTKMGQGYHSFWYTSPSLVNAAQALRDLSEKHNIDGHHMALRWIVWHSQLSGEHNDGIIMGASSIEQLNANLDAIESGPLPSDVVRAIEDVYEKVRVGKRGNS</sequence>
<dbReference type="EMBL" id="CM032181">
    <property type="protein sequence ID" value="KAG7098320.1"/>
    <property type="molecule type" value="Genomic_DNA"/>
</dbReference>
<reference evidence="3" key="1">
    <citation type="journal article" date="2021" name="Genome Biol. Evol.">
        <title>The assembled and annotated genome of the fairy-ring fungus Marasmius oreades.</title>
        <authorList>
            <person name="Hiltunen M."/>
            <person name="Ament-Velasquez S.L."/>
            <person name="Johannesson H."/>
        </authorList>
    </citation>
    <scope>NUCLEOTIDE SEQUENCE</scope>
    <source>
        <strain evidence="3">03SP1</strain>
    </source>
</reference>
<keyword evidence="1" id="KW-0560">Oxidoreductase</keyword>
<dbReference type="SUPFAM" id="SSF51430">
    <property type="entry name" value="NAD(P)-linked oxidoreductase"/>
    <property type="match status" value="1"/>
</dbReference>
<dbReference type="PANTHER" id="PTHR43364:SF4">
    <property type="entry name" value="NAD(P)-LINKED OXIDOREDUCTASE SUPERFAMILY PROTEIN"/>
    <property type="match status" value="1"/>
</dbReference>
<dbReference type="OrthoDB" id="2310150at2759"/>
<evidence type="ECO:0000313" key="3">
    <source>
        <dbReference type="EMBL" id="KAG7098320.1"/>
    </source>
</evidence>
<dbReference type="PANTHER" id="PTHR43364">
    <property type="entry name" value="NADH-SPECIFIC METHYLGLYOXAL REDUCTASE-RELATED"/>
    <property type="match status" value="1"/>
</dbReference>
<dbReference type="Proteomes" id="UP001049176">
    <property type="component" value="Chromosome 1"/>
</dbReference>
<dbReference type="AlphaFoldDB" id="A0A9P7V0X8"/>
<dbReference type="InterPro" id="IPR050523">
    <property type="entry name" value="AKR_Detox_Biosynth"/>
</dbReference>
<dbReference type="GeneID" id="66069357"/>
<evidence type="ECO:0000256" key="1">
    <source>
        <dbReference type="ARBA" id="ARBA00023002"/>
    </source>
</evidence>
<dbReference type="Gene3D" id="3.20.20.100">
    <property type="entry name" value="NADP-dependent oxidoreductase domain"/>
    <property type="match status" value="1"/>
</dbReference>
<dbReference type="GO" id="GO:0016491">
    <property type="term" value="F:oxidoreductase activity"/>
    <property type="evidence" value="ECO:0007669"/>
    <property type="project" value="UniProtKB-KW"/>
</dbReference>
<gene>
    <name evidence="3" type="ORF">E1B28_000281</name>
</gene>
<dbReference type="KEGG" id="more:E1B28_000281"/>